<reference evidence="1" key="1">
    <citation type="submission" date="2014-11" db="EMBL/GenBank/DDBJ databases">
        <authorList>
            <person name="Amaro Gonzalez C."/>
        </authorList>
    </citation>
    <scope>NUCLEOTIDE SEQUENCE</scope>
</reference>
<evidence type="ECO:0000313" key="1">
    <source>
        <dbReference type="EMBL" id="JAH28378.1"/>
    </source>
</evidence>
<dbReference type="AlphaFoldDB" id="A0A0E9RJ78"/>
<organism evidence="1">
    <name type="scientific">Anguilla anguilla</name>
    <name type="common">European freshwater eel</name>
    <name type="synonym">Muraena anguilla</name>
    <dbReference type="NCBI Taxonomy" id="7936"/>
    <lineage>
        <taxon>Eukaryota</taxon>
        <taxon>Metazoa</taxon>
        <taxon>Chordata</taxon>
        <taxon>Craniata</taxon>
        <taxon>Vertebrata</taxon>
        <taxon>Euteleostomi</taxon>
        <taxon>Actinopterygii</taxon>
        <taxon>Neopterygii</taxon>
        <taxon>Teleostei</taxon>
        <taxon>Anguilliformes</taxon>
        <taxon>Anguillidae</taxon>
        <taxon>Anguilla</taxon>
    </lineage>
</organism>
<dbReference type="EMBL" id="GBXM01080199">
    <property type="protein sequence ID" value="JAH28378.1"/>
    <property type="molecule type" value="Transcribed_RNA"/>
</dbReference>
<proteinExistence type="predicted"/>
<protein>
    <submittedName>
        <fullName evidence="1">Uncharacterized protein</fullName>
    </submittedName>
</protein>
<accession>A0A0E9RJ78</accession>
<reference evidence="1" key="2">
    <citation type="journal article" date="2015" name="Fish Shellfish Immunol.">
        <title>Early steps in the European eel (Anguilla anguilla)-Vibrio vulnificus interaction in the gills: Role of the RtxA13 toxin.</title>
        <authorList>
            <person name="Callol A."/>
            <person name="Pajuelo D."/>
            <person name="Ebbesson L."/>
            <person name="Teles M."/>
            <person name="MacKenzie S."/>
            <person name="Amaro C."/>
        </authorList>
    </citation>
    <scope>NUCLEOTIDE SEQUENCE</scope>
</reference>
<name>A0A0E9RJ78_ANGAN</name>
<sequence length="29" mass="3615">MDNRRFMNLWYISCCLTRTRSIYTLFPGR</sequence>